<sequence length="502" mass="58793">LSSVYGEIREIESKESKTPQQENCPHNNANTICLPTRTYNFDTNTIADQEATESLKHIQIHLKAYYNQDSIPNKEEQKQYYQEQKKQTKWGYMLFDKEIDIDSKLKEMTKDSTIPLTELKEFHRIYKEDSIAFYTNQANTPNNTESKDYLLGGEIELYFKEQWQDKQIRFFAYMEGAKSDVGVDFILTKLRINILLLLSKTILCKCIVYEDFVYTKEINNNEYIAVCQKPLSEILTSANILQLKGLDVEAYYDDWYMYCVLADDKYSYNLSFGLLKMRENEYTINNIVRKDSNEPAVAISFIPFDMDNFIISLKSNNNDSLYKIINYPISVEKRKQYDAVLRKYFDDAKSVGGYFIAELYIKKILSINNFKNYIAVSPSVKRNKRICDFLDKQNKIRPKTYDYDKNLIYIGNSHKPTLQDKNVILATHTGNVNFYSFVAEIKFHANALLNNKDYFDKWHNSAIIADMGVAEGYGFSLYQDYYDLDSKLVKEQVEIHSARLEQ</sequence>
<organism evidence="1 2">
    <name type="scientific">Helicobacter bilis ATCC 43879</name>
    <dbReference type="NCBI Taxonomy" id="613026"/>
    <lineage>
        <taxon>Bacteria</taxon>
        <taxon>Pseudomonadati</taxon>
        <taxon>Campylobacterota</taxon>
        <taxon>Epsilonproteobacteria</taxon>
        <taxon>Campylobacterales</taxon>
        <taxon>Helicobacteraceae</taxon>
        <taxon>Helicobacter</taxon>
    </lineage>
</organism>
<dbReference type="HOGENOM" id="CLU_543513_0_0_7"/>
<dbReference type="AlphaFoldDB" id="T5LS53"/>
<feature type="non-terminal residue" evidence="1">
    <location>
        <position position="1"/>
    </location>
</feature>
<evidence type="ECO:0000313" key="1">
    <source>
        <dbReference type="EMBL" id="EQM94586.1"/>
    </source>
</evidence>
<reference evidence="1 2" key="1">
    <citation type="journal article" date="2014" name="Genome Announc.">
        <title>Draft genome sequences of six enterohepatic helicobacter species isolated from humans and one from rhesus macaques.</title>
        <authorList>
            <person name="Shen Z."/>
            <person name="Sheh A."/>
            <person name="Young S.K."/>
            <person name="Abouelliel A."/>
            <person name="Ward D.V."/>
            <person name="Earl A.M."/>
            <person name="Fox J.G."/>
        </authorList>
    </citation>
    <scope>NUCLEOTIDE SEQUENCE [LARGE SCALE GENOMIC DNA]</scope>
    <source>
        <strain evidence="1 2">ATCC 43879</strain>
    </source>
</reference>
<proteinExistence type="predicted"/>
<protein>
    <submittedName>
        <fullName evidence="1">Uncharacterized protein</fullName>
    </submittedName>
</protein>
<evidence type="ECO:0000313" key="2">
    <source>
        <dbReference type="Proteomes" id="UP000005085"/>
    </source>
</evidence>
<name>T5LS53_9HELI</name>
<dbReference type="EMBL" id="ACDN02000073">
    <property type="protein sequence ID" value="EQM94586.1"/>
    <property type="molecule type" value="Genomic_DNA"/>
</dbReference>
<gene>
    <name evidence="1" type="ORF">HRAG_02372</name>
</gene>
<comment type="caution">
    <text evidence="1">The sequence shown here is derived from an EMBL/GenBank/DDBJ whole genome shotgun (WGS) entry which is preliminary data.</text>
</comment>
<accession>T5LS53</accession>
<keyword evidence="2" id="KW-1185">Reference proteome</keyword>
<dbReference type="Proteomes" id="UP000005085">
    <property type="component" value="Unassembled WGS sequence"/>
</dbReference>